<organism evidence="1 2">
    <name type="scientific">Xylaria curta</name>
    <dbReference type="NCBI Taxonomy" id="42375"/>
    <lineage>
        <taxon>Eukaryota</taxon>
        <taxon>Fungi</taxon>
        <taxon>Dikarya</taxon>
        <taxon>Ascomycota</taxon>
        <taxon>Pezizomycotina</taxon>
        <taxon>Sordariomycetes</taxon>
        <taxon>Xylariomycetidae</taxon>
        <taxon>Xylariales</taxon>
        <taxon>Xylariaceae</taxon>
        <taxon>Xylaria</taxon>
    </lineage>
</organism>
<sequence>MPADAFATLKPTNALARLAFSDIYEHFTSMRQGNQEAPPAFRDMVVEASQTFDRDALRLRLEREREVSQNAYASDVETSESPLEPDSDTEKQHKELGNIWTGHYSLVLKSPPFEPRTGWTVGKDRLGSVPFDLPLCTRIFAKWYGINLRNPHARLNFVFTNRAFYIANCSRSQSTQLVVNGDAVKQQPYMLNQHSMKIQLDKLEYTFQWTEYAATQNFIEERGRYVTTLGGPAKVDVDMPTPLPNRTTIGTWTLGDPLGAGGQGRVFFATNSSGEVAAIKMMERRPDNNSTVDDEVRVCNKVTEFAKKSDDDGRILRVLEVLYTNHEKFSSKVPFDIVAVVLQPMTPQTLANLCAAKNKGGSKGMKIEAAMVFRDALLALQVMHNGGWMHRDLKPANIGLIDPAPVPLVTIGYLAPELELEDYDHRIDIWAMGIILYCLTYGCHPWKFALNPWRDGKENETLRAQFRESYQAAIGKMMKDYRTARQSPTEGYIHLGALFVDMVRYQWAANNHSPRPDINEVLRHPAWGSFMPDTPRSKRRRLFSEPEEKAVSVISSKQTS</sequence>
<dbReference type="Proteomes" id="UP001143856">
    <property type="component" value="Unassembled WGS sequence"/>
</dbReference>
<proteinExistence type="predicted"/>
<keyword evidence="2" id="KW-1185">Reference proteome</keyword>
<gene>
    <name evidence="1" type="ORF">NUW58_g6722</name>
</gene>
<reference evidence="1" key="1">
    <citation type="submission" date="2022-10" db="EMBL/GenBank/DDBJ databases">
        <title>Genome Sequence of Xylaria curta.</title>
        <authorList>
            <person name="Buettner E."/>
        </authorList>
    </citation>
    <scope>NUCLEOTIDE SEQUENCE</scope>
    <source>
        <strain evidence="1">Babe10</strain>
    </source>
</reference>
<protein>
    <submittedName>
        <fullName evidence="1">Uncharacterized protein</fullName>
    </submittedName>
</protein>
<evidence type="ECO:0000313" key="2">
    <source>
        <dbReference type="Proteomes" id="UP001143856"/>
    </source>
</evidence>
<name>A0ACC1NR16_9PEZI</name>
<evidence type="ECO:0000313" key="1">
    <source>
        <dbReference type="EMBL" id="KAJ2981301.1"/>
    </source>
</evidence>
<dbReference type="EMBL" id="JAPDGR010001579">
    <property type="protein sequence ID" value="KAJ2981301.1"/>
    <property type="molecule type" value="Genomic_DNA"/>
</dbReference>
<comment type="caution">
    <text evidence="1">The sequence shown here is derived from an EMBL/GenBank/DDBJ whole genome shotgun (WGS) entry which is preliminary data.</text>
</comment>
<accession>A0ACC1NR16</accession>